<feature type="domain" description="L-type lectin-like" evidence="9">
    <location>
        <begin position="210"/>
        <end position="470"/>
    </location>
</feature>
<dbReference type="InterPro" id="IPR013320">
    <property type="entry name" value="ConA-like_dom_sf"/>
</dbReference>
<evidence type="ECO:0000256" key="4">
    <source>
        <dbReference type="ARBA" id="ARBA00022989"/>
    </source>
</evidence>
<dbReference type="SUPFAM" id="SSF49899">
    <property type="entry name" value="Concanavalin A-like lectins/glucanases"/>
    <property type="match status" value="1"/>
</dbReference>
<feature type="region of interest" description="Disordered" evidence="6">
    <location>
        <begin position="288"/>
        <end position="307"/>
    </location>
</feature>
<reference evidence="10 11" key="1">
    <citation type="submission" date="2017-09" db="EMBL/GenBank/DDBJ databases">
        <title>Genome sequencing of Besnoitia besnoiti strain Bb-Ger1.</title>
        <authorList>
            <person name="Schares G."/>
            <person name="Venepally P."/>
            <person name="Lorenzi H.A."/>
        </authorList>
    </citation>
    <scope>NUCLEOTIDE SEQUENCE [LARGE SCALE GENOMIC DNA]</scope>
    <source>
        <strain evidence="10 11">Bb-Ger1</strain>
    </source>
</reference>
<evidence type="ECO:0000256" key="7">
    <source>
        <dbReference type="SAM" id="Phobius"/>
    </source>
</evidence>
<feature type="chain" id="PRO_5012292684" evidence="8">
    <location>
        <begin position="32"/>
        <end position="707"/>
    </location>
</feature>
<dbReference type="GeneID" id="40305321"/>
<dbReference type="GO" id="GO:0000139">
    <property type="term" value="C:Golgi membrane"/>
    <property type="evidence" value="ECO:0007669"/>
    <property type="project" value="TreeGrafter"/>
</dbReference>
<dbReference type="EMBL" id="NWUJ01000001">
    <property type="protein sequence ID" value="PFH37917.1"/>
    <property type="molecule type" value="Genomic_DNA"/>
</dbReference>
<evidence type="ECO:0000256" key="1">
    <source>
        <dbReference type="ARBA" id="ARBA00004479"/>
    </source>
</evidence>
<feature type="region of interest" description="Disordered" evidence="6">
    <location>
        <begin position="81"/>
        <end position="104"/>
    </location>
</feature>
<protein>
    <submittedName>
        <fullName evidence="10">Lectin family protein</fullName>
    </submittedName>
</protein>
<evidence type="ECO:0000256" key="5">
    <source>
        <dbReference type="ARBA" id="ARBA00023136"/>
    </source>
</evidence>
<comment type="caution">
    <text evidence="10">The sequence shown here is derived from an EMBL/GenBank/DDBJ whole genome shotgun (WGS) entry which is preliminary data.</text>
</comment>
<dbReference type="PANTHER" id="PTHR12223:SF28">
    <property type="entry name" value="LECTIN, MANNOSE BINDING 1 LIKE"/>
    <property type="match status" value="1"/>
</dbReference>
<dbReference type="Proteomes" id="UP000224006">
    <property type="component" value="Chromosome I"/>
</dbReference>
<dbReference type="GO" id="GO:0030134">
    <property type="term" value="C:COPII-coated ER to Golgi transport vesicle"/>
    <property type="evidence" value="ECO:0007669"/>
    <property type="project" value="TreeGrafter"/>
</dbReference>
<evidence type="ECO:0000256" key="8">
    <source>
        <dbReference type="SAM" id="SignalP"/>
    </source>
</evidence>
<comment type="subcellular location">
    <subcellularLocation>
        <location evidence="1">Membrane</location>
        <topology evidence="1">Single-pass type I membrane protein</topology>
    </subcellularLocation>
</comment>
<dbReference type="RefSeq" id="XP_029221926.1">
    <property type="nucleotide sequence ID" value="XM_029359013.1"/>
</dbReference>
<dbReference type="PANTHER" id="PTHR12223">
    <property type="entry name" value="VESICULAR MANNOSE-BINDING LECTIN"/>
    <property type="match status" value="1"/>
</dbReference>
<keyword evidence="3 8" id="KW-0732">Signal</keyword>
<dbReference type="STRING" id="94643.A0A2A9MPF4"/>
<name>A0A2A9MPF4_BESBE</name>
<dbReference type="Pfam" id="PF03388">
    <property type="entry name" value="Lectin_leg-like"/>
    <property type="match status" value="2"/>
</dbReference>
<dbReference type="InterPro" id="IPR005052">
    <property type="entry name" value="Lectin_leg"/>
</dbReference>
<evidence type="ECO:0000313" key="11">
    <source>
        <dbReference type="Proteomes" id="UP000224006"/>
    </source>
</evidence>
<keyword evidence="2 7" id="KW-0812">Transmembrane</keyword>
<dbReference type="Gene3D" id="2.60.120.200">
    <property type="match status" value="1"/>
</dbReference>
<dbReference type="GO" id="GO:0005793">
    <property type="term" value="C:endoplasmic reticulum-Golgi intermediate compartment"/>
    <property type="evidence" value="ECO:0007669"/>
    <property type="project" value="TreeGrafter"/>
</dbReference>
<dbReference type="VEuPathDB" id="ToxoDB:BESB_002580"/>
<gene>
    <name evidence="10" type="ORF">BESB_002580</name>
</gene>
<feature type="compositionally biased region" description="Low complexity" evidence="6">
    <location>
        <begin position="141"/>
        <end position="167"/>
    </location>
</feature>
<keyword evidence="11" id="KW-1185">Reference proteome</keyword>
<dbReference type="InterPro" id="IPR051136">
    <property type="entry name" value="Intracellular_Lectin-GPT"/>
</dbReference>
<dbReference type="GO" id="GO:0005537">
    <property type="term" value="F:D-mannose binding"/>
    <property type="evidence" value="ECO:0007669"/>
    <property type="project" value="TreeGrafter"/>
</dbReference>
<evidence type="ECO:0000256" key="2">
    <source>
        <dbReference type="ARBA" id="ARBA00022692"/>
    </source>
</evidence>
<accession>A0A2A9MPF4</accession>
<evidence type="ECO:0000256" key="6">
    <source>
        <dbReference type="SAM" id="MobiDB-lite"/>
    </source>
</evidence>
<keyword evidence="4 7" id="KW-1133">Transmembrane helix</keyword>
<dbReference type="AlphaFoldDB" id="A0A2A9MPF4"/>
<dbReference type="PROSITE" id="PS51328">
    <property type="entry name" value="L_LECTIN_LIKE"/>
    <property type="match status" value="1"/>
</dbReference>
<sequence>MGLRRSASSMRGPSSASLASASLLFTLVCLALPSVPPSPVSVVSSPFAALLTASAAAPPPPPPAYSAGAVDPNAAQGYIPPASQQGGYYASEDQPPVQNYASAEGGYPPYAAPADGGMPPAQAYPPSYSAPAANYAGTVNAAPPSQQASPAGAGQGGQARPAAPRAPFVEGAPHVLPPAAPASAAGGGGASGADARRSAGKPLWHETVGSVELPRHSWVAPLNAENSLGEWDLAMATVPAERYVVLTPAVANRTGQFWHRQALLTSNFEVQFGFSVYGDDKAYSDAANSRSAAQRADKQSTGANGAPLRVGKPEGFAFWYVYEAYAQAFPRTLEEEQEWKLFGYKNRPKGLGVFFKVFDRAGYVRPSISVYYNEQGSRALDPVREIPLPAGIFYRYRNLPEPVVFKLAAGPAGIVGEVRATSGGAWLTCFHLKDVRLKSNGFIGFTAYNGPEAASLVPPVESPDAAARPQPGGGVADLVVLYFVKVWNLDLSVRGESDELLAQEMSDVPVDDLLKGHSVRKDEKALTEALKQLARMMYKHIAEQSPREQAMQRTINALGAQVTRLAADVREMKKEILGHIQKAGANWASGGAAAGEAKDAGAGTEEALHTVRTELHGLKNLLAQHSQIHRDSIHTLQQKVEAARAAPTSGVAPELRELATRARNLEATIAAKEHFSFFMTIGMILVLLAFAFFVWKRFRDMEKKHLL</sequence>
<organism evidence="10 11">
    <name type="scientific">Besnoitia besnoiti</name>
    <name type="common">Apicomplexan protozoan</name>
    <dbReference type="NCBI Taxonomy" id="94643"/>
    <lineage>
        <taxon>Eukaryota</taxon>
        <taxon>Sar</taxon>
        <taxon>Alveolata</taxon>
        <taxon>Apicomplexa</taxon>
        <taxon>Conoidasida</taxon>
        <taxon>Coccidia</taxon>
        <taxon>Eucoccidiorida</taxon>
        <taxon>Eimeriorina</taxon>
        <taxon>Sarcocystidae</taxon>
        <taxon>Besnoitia</taxon>
    </lineage>
</organism>
<dbReference type="GO" id="GO:0005789">
    <property type="term" value="C:endoplasmic reticulum membrane"/>
    <property type="evidence" value="ECO:0007669"/>
    <property type="project" value="TreeGrafter"/>
</dbReference>
<dbReference type="GO" id="GO:0006888">
    <property type="term" value="P:endoplasmic reticulum to Golgi vesicle-mediated transport"/>
    <property type="evidence" value="ECO:0007669"/>
    <property type="project" value="TreeGrafter"/>
</dbReference>
<evidence type="ECO:0000256" key="3">
    <source>
        <dbReference type="ARBA" id="ARBA00022729"/>
    </source>
</evidence>
<feature type="region of interest" description="Disordered" evidence="6">
    <location>
        <begin position="139"/>
        <end position="200"/>
    </location>
</feature>
<dbReference type="KEGG" id="bbes:BESB_002580"/>
<dbReference type="CDD" id="cd07308">
    <property type="entry name" value="lectin_leg-like"/>
    <property type="match status" value="1"/>
</dbReference>
<dbReference type="OrthoDB" id="270293at2759"/>
<evidence type="ECO:0000259" key="9">
    <source>
        <dbReference type="PROSITE" id="PS51328"/>
    </source>
</evidence>
<keyword evidence="5 7" id="KW-0472">Membrane</keyword>
<feature type="signal peptide" evidence="8">
    <location>
        <begin position="1"/>
        <end position="31"/>
    </location>
</feature>
<proteinExistence type="predicted"/>
<evidence type="ECO:0000313" key="10">
    <source>
        <dbReference type="EMBL" id="PFH37917.1"/>
    </source>
</evidence>
<feature type="transmembrane region" description="Helical" evidence="7">
    <location>
        <begin position="675"/>
        <end position="695"/>
    </location>
</feature>